<dbReference type="InParanoid" id="A0A3N4L212"/>
<evidence type="ECO:0000256" key="1">
    <source>
        <dbReference type="ARBA" id="ARBA00003019"/>
    </source>
</evidence>
<keyword evidence="14" id="KW-1185">Reference proteome</keyword>
<evidence type="ECO:0000256" key="4">
    <source>
        <dbReference type="ARBA" id="ARBA00022448"/>
    </source>
</evidence>
<feature type="transmembrane region" description="Helical" evidence="12">
    <location>
        <begin position="355"/>
        <end position="376"/>
    </location>
</feature>
<comment type="subcellular location">
    <subcellularLocation>
        <location evidence="2">Cell membrane</location>
        <topology evidence="2">Multi-pass membrane protein</topology>
    </subcellularLocation>
</comment>
<keyword evidence="8" id="KW-0406">Ion transport</keyword>
<dbReference type="STRING" id="1392247.A0A3N4L212"/>
<dbReference type="InterPro" id="IPR008509">
    <property type="entry name" value="MOT2/MFSD5"/>
</dbReference>
<keyword evidence="5" id="KW-1003">Cell membrane</keyword>
<dbReference type="CDD" id="cd17487">
    <property type="entry name" value="MFS_MFSD5_like"/>
    <property type="match status" value="1"/>
</dbReference>
<dbReference type="AlphaFoldDB" id="A0A3N4L212"/>
<evidence type="ECO:0000256" key="11">
    <source>
        <dbReference type="ARBA" id="ARBA00032555"/>
    </source>
</evidence>
<feature type="transmembrane region" description="Helical" evidence="12">
    <location>
        <begin position="415"/>
        <end position="435"/>
    </location>
</feature>
<comment type="function">
    <text evidence="1">Mediates high-affinity intracellular uptake of the rare oligo-element molybdenum.</text>
</comment>
<evidence type="ECO:0000256" key="6">
    <source>
        <dbReference type="ARBA" id="ARBA00022692"/>
    </source>
</evidence>
<evidence type="ECO:0000256" key="3">
    <source>
        <dbReference type="ARBA" id="ARBA00021242"/>
    </source>
</evidence>
<dbReference type="Pfam" id="PF05631">
    <property type="entry name" value="MFS_5"/>
    <property type="match status" value="1"/>
</dbReference>
<evidence type="ECO:0000313" key="13">
    <source>
        <dbReference type="EMBL" id="RPB16854.1"/>
    </source>
</evidence>
<evidence type="ECO:0000313" key="14">
    <source>
        <dbReference type="Proteomes" id="UP000277580"/>
    </source>
</evidence>
<dbReference type="PANTHER" id="PTHR23516">
    <property type="entry name" value="SAM (S-ADENOSYL METHIONINE) TRANSPORTER"/>
    <property type="match status" value="1"/>
</dbReference>
<evidence type="ECO:0000256" key="5">
    <source>
        <dbReference type="ARBA" id="ARBA00022475"/>
    </source>
</evidence>
<dbReference type="PANTHER" id="PTHR23516:SF1">
    <property type="entry name" value="MOLYBDATE-ANION TRANSPORTER"/>
    <property type="match status" value="1"/>
</dbReference>
<keyword evidence="9 12" id="KW-0472">Membrane</keyword>
<dbReference type="EMBL" id="ML119107">
    <property type="protein sequence ID" value="RPB16854.1"/>
    <property type="molecule type" value="Genomic_DNA"/>
</dbReference>
<feature type="transmembrane region" description="Helical" evidence="12">
    <location>
        <begin position="182"/>
        <end position="202"/>
    </location>
</feature>
<keyword evidence="4" id="KW-0813">Transport</keyword>
<dbReference type="Proteomes" id="UP000277580">
    <property type="component" value="Unassembled WGS sequence"/>
</dbReference>
<feature type="transmembrane region" description="Helical" evidence="12">
    <location>
        <begin position="91"/>
        <end position="112"/>
    </location>
</feature>
<evidence type="ECO:0000256" key="7">
    <source>
        <dbReference type="ARBA" id="ARBA00022989"/>
    </source>
</evidence>
<feature type="transmembrane region" description="Helical" evidence="12">
    <location>
        <begin position="331"/>
        <end position="349"/>
    </location>
</feature>
<feature type="transmembrane region" description="Helical" evidence="12">
    <location>
        <begin position="297"/>
        <end position="319"/>
    </location>
</feature>
<keyword evidence="7 12" id="KW-1133">Transmembrane helix</keyword>
<name>A0A3N4L212_9PEZI</name>
<feature type="transmembrane region" description="Helical" evidence="12">
    <location>
        <begin position="56"/>
        <end position="79"/>
    </location>
</feature>
<feature type="transmembrane region" description="Helical" evidence="12">
    <location>
        <begin position="388"/>
        <end position="409"/>
    </location>
</feature>
<protein>
    <recommendedName>
        <fullName evidence="3">Molybdate-anion transporter</fullName>
    </recommendedName>
    <alternativeName>
        <fullName evidence="10">Major facilitator superfamily domain-containing protein 5</fullName>
    </alternativeName>
    <alternativeName>
        <fullName evidence="11">Molybdate transporter 2 homolog</fullName>
    </alternativeName>
</protein>
<organism evidence="13 14">
    <name type="scientific">Morchella conica CCBAS932</name>
    <dbReference type="NCBI Taxonomy" id="1392247"/>
    <lineage>
        <taxon>Eukaryota</taxon>
        <taxon>Fungi</taxon>
        <taxon>Dikarya</taxon>
        <taxon>Ascomycota</taxon>
        <taxon>Pezizomycotina</taxon>
        <taxon>Pezizomycetes</taxon>
        <taxon>Pezizales</taxon>
        <taxon>Morchellaceae</taxon>
        <taxon>Morchella</taxon>
    </lineage>
</organism>
<dbReference type="SUPFAM" id="SSF103473">
    <property type="entry name" value="MFS general substrate transporter"/>
    <property type="match status" value="1"/>
</dbReference>
<evidence type="ECO:0000256" key="2">
    <source>
        <dbReference type="ARBA" id="ARBA00004651"/>
    </source>
</evidence>
<keyword evidence="6 12" id="KW-0812">Transmembrane</keyword>
<feature type="transmembrane region" description="Helical" evidence="12">
    <location>
        <begin position="143"/>
        <end position="161"/>
    </location>
</feature>
<accession>A0A3N4L212</accession>
<evidence type="ECO:0000256" key="12">
    <source>
        <dbReference type="SAM" id="Phobius"/>
    </source>
</evidence>
<dbReference type="GO" id="GO:0006811">
    <property type="term" value="P:monoatomic ion transport"/>
    <property type="evidence" value="ECO:0007669"/>
    <property type="project" value="UniProtKB-KW"/>
</dbReference>
<feature type="transmembrane region" description="Helical" evidence="12">
    <location>
        <begin position="263"/>
        <end position="285"/>
    </location>
</feature>
<feature type="transmembrane region" description="Helical" evidence="12">
    <location>
        <begin position="214"/>
        <end position="234"/>
    </location>
</feature>
<feature type="transmembrane region" description="Helical" evidence="12">
    <location>
        <begin position="119"/>
        <end position="137"/>
    </location>
</feature>
<dbReference type="Gene3D" id="1.20.1250.20">
    <property type="entry name" value="MFS general substrate transporter like domains"/>
    <property type="match status" value="1"/>
</dbReference>
<proteinExistence type="predicted"/>
<reference evidence="13 14" key="1">
    <citation type="journal article" date="2018" name="Nat. Ecol. Evol.">
        <title>Pezizomycetes genomes reveal the molecular basis of ectomycorrhizal truffle lifestyle.</title>
        <authorList>
            <person name="Murat C."/>
            <person name="Payen T."/>
            <person name="Noel B."/>
            <person name="Kuo A."/>
            <person name="Morin E."/>
            <person name="Chen J."/>
            <person name="Kohler A."/>
            <person name="Krizsan K."/>
            <person name="Balestrini R."/>
            <person name="Da Silva C."/>
            <person name="Montanini B."/>
            <person name="Hainaut M."/>
            <person name="Levati E."/>
            <person name="Barry K.W."/>
            <person name="Belfiori B."/>
            <person name="Cichocki N."/>
            <person name="Clum A."/>
            <person name="Dockter R.B."/>
            <person name="Fauchery L."/>
            <person name="Guy J."/>
            <person name="Iotti M."/>
            <person name="Le Tacon F."/>
            <person name="Lindquist E.A."/>
            <person name="Lipzen A."/>
            <person name="Malagnac F."/>
            <person name="Mello A."/>
            <person name="Molinier V."/>
            <person name="Miyauchi S."/>
            <person name="Poulain J."/>
            <person name="Riccioni C."/>
            <person name="Rubini A."/>
            <person name="Sitrit Y."/>
            <person name="Splivallo R."/>
            <person name="Traeger S."/>
            <person name="Wang M."/>
            <person name="Zifcakova L."/>
            <person name="Wipf D."/>
            <person name="Zambonelli A."/>
            <person name="Paolocci F."/>
            <person name="Nowrousian M."/>
            <person name="Ottonello S."/>
            <person name="Baldrian P."/>
            <person name="Spatafora J.W."/>
            <person name="Henrissat B."/>
            <person name="Nagy L.G."/>
            <person name="Aury J.M."/>
            <person name="Wincker P."/>
            <person name="Grigoriev I.V."/>
            <person name="Bonfante P."/>
            <person name="Martin F.M."/>
        </authorList>
    </citation>
    <scope>NUCLEOTIDE SEQUENCE [LARGE SCALE GENOMIC DNA]</scope>
    <source>
        <strain evidence="13 14">CCBAS932</strain>
    </source>
</reference>
<dbReference type="InterPro" id="IPR036259">
    <property type="entry name" value="MFS_trans_sf"/>
</dbReference>
<gene>
    <name evidence="13" type="ORF">P167DRAFT_589800</name>
</gene>
<dbReference type="GO" id="GO:0005886">
    <property type="term" value="C:plasma membrane"/>
    <property type="evidence" value="ECO:0007669"/>
    <property type="project" value="UniProtKB-SubCell"/>
</dbReference>
<evidence type="ECO:0000256" key="10">
    <source>
        <dbReference type="ARBA" id="ARBA00030646"/>
    </source>
</evidence>
<dbReference type="GO" id="GO:0015098">
    <property type="term" value="F:molybdate ion transmembrane transporter activity"/>
    <property type="evidence" value="ECO:0007669"/>
    <property type="project" value="InterPro"/>
</dbReference>
<dbReference type="OrthoDB" id="263957at2759"/>
<evidence type="ECO:0000256" key="9">
    <source>
        <dbReference type="ARBA" id="ARBA00023136"/>
    </source>
</evidence>
<evidence type="ECO:0000256" key="8">
    <source>
        <dbReference type="ARBA" id="ARBA00023065"/>
    </source>
</evidence>
<sequence length="436" mass="46920">MIFYTTNFITLGVACSFLFFQQRSKDVKDSDRIVVGASDAGVVATLKDATSKFARLYLVVYALTMGADWLQGAHIYALYREQMGFSEETVASFFTAGFLSGAVSAYFVGSLADRLGRRLMCLTYCVAYTLSCLSTLYRSTAVLYGGRLLGGVSTSILYSCFESWMVTEFHSRGLAHGGALSRLFGVLTAANSVVAIAAGVSSEWLVGVTGTRESPFMAACVLLAVAFVVMLVTWNENYGSKSSTPGSAVSRNALSVVFNDKRILALVAASCCLEASMYIFVFLWSPSLQAVNPRGDTLPYGIIFANFMASMMLGSYLFNLLAGRVIRHPRLLVWVFAAAAAALYTAVYARSEYAVFYAFCVFEACVGMYFPAMGVLKGRIVGDAQRAGVYGVLRIPLNVVVVAALGAVGRVERESLLLGCCAMLVAACGFVGHYID</sequence>